<keyword evidence="2" id="KW-0808">Transferase</keyword>
<protein>
    <submittedName>
        <fullName evidence="2">Exopolysaccharide biosynthesis protein EpsI, predicted pyruvyl transferase</fullName>
    </submittedName>
</protein>
<dbReference type="AlphaFoldDB" id="A0A2H1KST7"/>
<organism evidence="2 3">
    <name type="scientific">Brevibacterium aurantiacum</name>
    <dbReference type="NCBI Taxonomy" id="273384"/>
    <lineage>
        <taxon>Bacteria</taxon>
        <taxon>Bacillati</taxon>
        <taxon>Actinomycetota</taxon>
        <taxon>Actinomycetes</taxon>
        <taxon>Micrococcales</taxon>
        <taxon>Brevibacteriaceae</taxon>
        <taxon>Brevibacterium</taxon>
    </lineage>
</organism>
<dbReference type="RefSeq" id="WP_145999331.1">
    <property type="nucleotide sequence ID" value="NZ_FXYZ01000038.1"/>
</dbReference>
<evidence type="ECO:0000313" key="3">
    <source>
        <dbReference type="Proteomes" id="UP000234327"/>
    </source>
</evidence>
<sequence length="276" mass="30763">MAVTNVKTITGLRTDSCYTTLADTIKGLSDGRRIVFSPARGNWGDGLINYGTRQFLADHDLEVEECHKRDTLTALKSGALTGSVVLVGGSGAWSRNFQLSRDTAQNVAEQADHVIVLPTSYELSSLGDHYGNVTYFARDNVSSMSNVPQAQFCHDMAFYTELQVPDLPNKLWRIFAMRNDREGHDYGKYFPLNIDLSHLGDADYTFVSPLFNIVNNFDVISTDRMHLAIVGAMLGLKVNLVPGNYFKSTDVYRSSLSTNYPKVKLKSIEEIIQWSS</sequence>
<dbReference type="GO" id="GO:0016740">
    <property type="term" value="F:transferase activity"/>
    <property type="evidence" value="ECO:0007669"/>
    <property type="project" value="UniProtKB-KW"/>
</dbReference>
<evidence type="ECO:0000313" key="2">
    <source>
        <dbReference type="EMBL" id="SMY02845.1"/>
    </source>
</evidence>
<name>A0A2H1KST7_BREAU</name>
<dbReference type="Pfam" id="PF04230">
    <property type="entry name" value="PS_pyruv_trans"/>
    <property type="match status" value="1"/>
</dbReference>
<feature type="domain" description="Polysaccharide pyruvyl transferase" evidence="1">
    <location>
        <begin position="42"/>
        <end position="235"/>
    </location>
</feature>
<dbReference type="InterPro" id="IPR007345">
    <property type="entry name" value="Polysacch_pyruvyl_Trfase"/>
</dbReference>
<gene>
    <name evidence="2" type="ORF">BAURA63_03702</name>
</gene>
<dbReference type="EMBL" id="FXYZ01000038">
    <property type="protein sequence ID" value="SMY02845.1"/>
    <property type="molecule type" value="Genomic_DNA"/>
</dbReference>
<proteinExistence type="predicted"/>
<dbReference type="Proteomes" id="UP000234327">
    <property type="component" value="Unassembled WGS sequence"/>
</dbReference>
<accession>A0A2H1KST7</accession>
<reference evidence="2 3" key="1">
    <citation type="submission" date="2017-03" db="EMBL/GenBank/DDBJ databases">
        <authorList>
            <person name="Afonso C.L."/>
            <person name="Miller P.J."/>
            <person name="Scott M.A."/>
            <person name="Spackman E."/>
            <person name="Goraichik I."/>
            <person name="Dimitrov K.M."/>
            <person name="Suarez D.L."/>
            <person name="Swayne D.E."/>
        </authorList>
    </citation>
    <scope>NUCLEOTIDE SEQUENCE [LARGE SCALE GENOMIC DNA]</scope>
    <source>
        <strain evidence="3">6(3)</strain>
    </source>
</reference>
<evidence type="ECO:0000259" key="1">
    <source>
        <dbReference type="Pfam" id="PF04230"/>
    </source>
</evidence>